<dbReference type="InterPro" id="IPR015943">
    <property type="entry name" value="WD40/YVTN_repeat-like_dom_sf"/>
</dbReference>
<evidence type="ECO:0000256" key="2">
    <source>
        <dbReference type="ARBA" id="ARBA00022737"/>
    </source>
</evidence>
<dbReference type="EMBL" id="JANTQA010000070">
    <property type="protein sequence ID" value="KAJ3425146.1"/>
    <property type="molecule type" value="Genomic_DNA"/>
</dbReference>
<evidence type="ECO:0000256" key="3">
    <source>
        <dbReference type="PROSITE-ProRule" id="PRU00221"/>
    </source>
</evidence>
<protein>
    <submittedName>
        <fullName evidence="4">mRNA export factor</fullName>
    </submittedName>
</protein>
<proteinExistence type="predicted"/>
<feature type="repeat" description="WD" evidence="3">
    <location>
        <begin position="99"/>
        <end position="142"/>
    </location>
</feature>
<dbReference type="PANTHER" id="PTHR10971">
    <property type="entry name" value="MRNA EXPORT FACTOR AND BUB3"/>
    <property type="match status" value="1"/>
</dbReference>
<name>A0AAV7Y5N5_9EUKA</name>
<dbReference type="PROSITE" id="PS50082">
    <property type="entry name" value="WD_REPEATS_2"/>
    <property type="match status" value="2"/>
</dbReference>
<evidence type="ECO:0000256" key="1">
    <source>
        <dbReference type="ARBA" id="ARBA00022574"/>
    </source>
</evidence>
<reference evidence="4" key="1">
    <citation type="submission" date="2022-08" db="EMBL/GenBank/DDBJ databases">
        <title>Novel sulphate-reducing endosymbionts in the free-living metamonad Anaeramoeba.</title>
        <authorList>
            <person name="Jerlstrom-Hultqvist J."/>
            <person name="Cepicka I."/>
            <person name="Gallot-Lavallee L."/>
            <person name="Salas-Leiva D."/>
            <person name="Curtis B.A."/>
            <person name="Zahonova K."/>
            <person name="Pipaliya S."/>
            <person name="Dacks J."/>
            <person name="Roger A.J."/>
        </authorList>
    </citation>
    <scope>NUCLEOTIDE SEQUENCE</scope>
    <source>
        <strain evidence="4">Busselton2</strain>
    </source>
</reference>
<dbReference type="SUPFAM" id="SSF50978">
    <property type="entry name" value="WD40 repeat-like"/>
    <property type="match status" value="1"/>
</dbReference>
<dbReference type="Pfam" id="PF00400">
    <property type="entry name" value="WD40"/>
    <property type="match status" value="2"/>
</dbReference>
<dbReference type="PROSITE" id="PS50294">
    <property type="entry name" value="WD_REPEATS_REGION"/>
    <property type="match status" value="2"/>
</dbReference>
<dbReference type="SMART" id="SM00320">
    <property type="entry name" value="WD40"/>
    <property type="match status" value="4"/>
</dbReference>
<evidence type="ECO:0000313" key="5">
    <source>
        <dbReference type="Proteomes" id="UP001146793"/>
    </source>
</evidence>
<evidence type="ECO:0000313" key="4">
    <source>
        <dbReference type="EMBL" id="KAJ3425146.1"/>
    </source>
</evidence>
<comment type="caution">
    <text evidence="4">The sequence shown here is derived from an EMBL/GenBank/DDBJ whole genome shotgun (WGS) entry which is preliminary data.</text>
</comment>
<dbReference type="Gene3D" id="2.130.10.10">
    <property type="entry name" value="YVTN repeat-like/Quinoprotein amine dehydrogenase"/>
    <property type="match status" value="1"/>
</dbReference>
<feature type="repeat" description="WD" evidence="3">
    <location>
        <begin position="20"/>
        <end position="48"/>
    </location>
</feature>
<dbReference type="InterPro" id="IPR036322">
    <property type="entry name" value="WD40_repeat_dom_sf"/>
</dbReference>
<accession>A0AAV7Y5N5</accession>
<organism evidence="4 5">
    <name type="scientific">Anaeramoeba flamelloides</name>
    <dbReference type="NCBI Taxonomy" id="1746091"/>
    <lineage>
        <taxon>Eukaryota</taxon>
        <taxon>Metamonada</taxon>
        <taxon>Anaeramoebidae</taxon>
        <taxon>Anaeramoeba</taxon>
    </lineage>
</organism>
<sequence length="333" mass="38284">MFKNTEQHNKNDIELKGVPSESITQISWSPTANHLACSSWDGTINVWDPFSSVDMISKCDFQSPILCNKWNGAGTQIFCGDCSNNVHVWDVESNQTQLVGKHNAPVKCMFFTKELGSEILITGSWDKTIRYWDFRQQEAAAVVELPERLYTMDYSYPVLLAGCASNELIIYDLNEPTKEYKRFQSPLSRQIRTTSLFKERDGVFIGSIDGRCSVKYFEEKTKSKKTFQFKCHHQKNNVYPINEISVNPEYGTFSTCGGDGRFFFWCKISKSKLGSSCQFENPICCSQYNKDGNIFAYSIGYDWHQGSHIYKNSTKKVRLCLHEMESKELFKDK</sequence>
<dbReference type="InterPro" id="IPR001680">
    <property type="entry name" value="WD40_rpt"/>
</dbReference>
<keyword evidence="1 3" id="KW-0853">WD repeat</keyword>
<dbReference type="Proteomes" id="UP001146793">
    <property type="component" value="Unassembled WGS sequence"/>
</dbReference>
<gene>
    <name evidence="4" type="ORF">M0812_27580</name>
</gene>
<dbReference type="AlphaFoldDB" id="A0AAV7Y5N5"/>
<keyword evidence="2" id="KW-0677">Repeat</keyword>